<evidence type="ECO:0000256" key="6">
    <source>
        <dbReference type="ARBA" id="ARBA00022989"/>
    </source>
</evidence>
<feature type="compositionally biased region" description="Basic and acidic residues" evidence="10">
    <location>
        <begin position="41"/>
        <end position="51"/>
    </location>
</feature>
<reference evidence="13" key="1">
    <citation type="submission" date="2014-09" db="EMBL/GenBank/DDBJ databases">
        <title>Sequence of the Streptomyces nodosus genome.</title>
        <authorList>
            <person name="Sweeney P."/>
            <person name="Stephens N."/>
            <person name="Murphy C."/>
            <person name="Caffrey P."/>
        </authorList>
    </citation>
    <scope>NUCLEOTIDE SEQUENCE [LARGE SCALE GENOMIC DNA]</scope>
    <source>
        <strain evidence="13">ATCC 14899</strain>
    </source>
</reference>
<dbReference type="OrthoDB" id="5245163at2"/>
<comment type="subunit">
    <text evidence="9">The Tat system comprises two distinct complexes: a TatABC complex, containing multiple copies of TatA, TatB and TatC subunits, and a separate TatA complex, containing only TatA subunits. Substrates initially bind to the TatABC complex, which probably triggers association of the separate TatA complex to form the active translocon.</text>
</comment>
<keyword evidence="2 9" id="KW-0813">Transport</keyword>
<dbReference type="GO" id="GO:0033281">
    <property type="term" value="C:TAT protein transport complex"/>
    <property type="evidence" value="ECO:0007669"/>
    <property type="project" value="UniProtKB-UniRule"/>
</dbReference>
<keyword evidence="3 9" id="KW-1003">Cell membrane</keyword>
<evidence type="ECO:0000256" key="8">
    <source>
        <dbReference type="ARBA" id="ARBA00023136"/>
    </source>
</evidence>
<evidence type="ECO:0000256" key="4">
    <source>
        <dbReference type="ARBA" id="ARBA00022692"/>
    </source>
</evidence>
<feature type="region of interest" description="Disordered" evidence="10">
    <location>
        <begin position="41"/>
        <end position="76"/>
    </location>
</feature>
<dbReference type="Pfam" id="PF02416">
    <property type="entry name" value="TatA_B_E"/>
    <property type="match status" value="1"/>
</dbReference>
<evidence type="ECO:0000313" key="13">
    <source>
        <dbReference type="Proteomes" id="UP000031526"/>
    </source>
</evidence>
<dbReference type="AlphaFoldDB" id="A0A0B5DKN7"/>
<dbReference type="PANTHER" id="PTHR42982:SF1">
    <property type="entry name" value="SEC-INDEPENDENT PROTEIN TRANSLOCASE PROTEIN TATA"/>
    <property type="match status" value="1"/>
</dbReference>
<evidence type="ECO:0000256" key="1">
    <source>
        <dbReference type="ARBA" id="ARBA00004162"/>
    </source>
</evidence>
<comment type="subcellular location">
    <subcellularLocation>
        <location evidence="1 9">Cell membrane</location>
        <topology evidence="1 9">Single-pass membrane protein</topology>
    </subcellularLocation>
</comment>
<comment type="similarity">
    <text evidence="9">Belongs to the TatA/E family.</text>
</comment>
<dbReference type="STRING" id="40318.SNOD_18155"/>
<keyword evidence="13" id="KW-1185">Reference proteome</keyword>
<gene>
    <name evidence="9" type="primary">tatA</name>
    <name evidence="12" type="ORF">CP978_18460</name>
    <name evidence="11" type="ORF">SNOD_18155</name>
</gene>
<proteinExistence type="inferred from homology"/>
<keyword evidence="7 9" id="KW-0811">Translocation</keyword>
<reference evidence="11 13" key="2">
    <citation type="journal article" date="2016" name="Appl. Microbiol. Biotechnol.">
        <title>Exploiting the genome sequence of Streptomyces nodosus for enhanced antibiotic production.</title>
        <authorList>
            <person name="Sweeney P."/>
            <person name="Murphy C.D."/>
            <person name="Caffrey P."/>
        </authorList>
    </citation>
    <scope>NUCLEOTIDE SEQUENCE [LARGE SCALE GENOMIC DNA]</scope>
    <source>
        <strain evidence="11 13">ATCC 14899</strain>
    </source>
</reference>
<dbReference type="HOGENOM" id="CLU_086034_4_5_11"/>
<accession>A0A0B5DKN7</accession>
<evidence type="ECO:0000313" key="14">
    <source>
        <dbReference type="Proteomes" id="UP000325763"/>
    </source>
</evidence>
<evidence type="ECO:0000313" key="12">
    <source>
        <dbReference type="EMBL" id="QEV40266.1"/>
    </source>
</evidence>
<keyword evidence="4 9" id="KW-0812">Transmembrane</keyword>
<dbReference type="GO" id="GO:0008320">
    <property type="term" value="F:protein transmembrane transporter activity"/>
    <property type="evidence" value="ECO:0007669"/>
    <property type="project" value="UniProtKB-UniRule"/>
</dbReference>
<dbReference type="GO" id="GO:0043953">
    <property type="term" value="P:protein transport by the Tat complex"/>
    <property type="evidence" value="ECO:0007669"/>
    <property type="project" value="UniProtKB-UniRule"/>
</dbReference>
<reference evidence="12 14" key="3">
    <citation type="submission" date="2017-09" db="EMBL/GenBank/DDBJ databases">
        <title>Streptomyces genome completion.</title>
        <authorList>
            <person name="Lee N."/>
            <person name="Cho B.-K."/>
        </authorList>
    </citation>
    <scope>NUCLEOTIDE SEQUENCE [LARGE SCALE GENOMIC DNA]</scope>
    <source>
        <strain evidence="12 14">ATCC 14899</strain>
    </source>
</reference>
<keyword evidence="8 9" id="KW-0472">Membrane</keyword>
<keyword evidence="6 9" id="KW-1133">Transmembrane helix</keyword>
<dbReference type="PANTHER" id="PTHR42982">
    <property type="entry name" value="SEC-INDEPENDENT PROTEIN TRANSLOCASE PROTEIN TATA"/>
    <property type="match status" value="1"/>
</dbReference>
<name>A0A0B5DKN7_9ACTN</name>
<dbReference type="InterPro" id="IPR003369">
    <property type="entry name" value="TatA/B/E"/>
</dbReference>
<evidence type="ECO:0000256" key="5">
    <source>
        <dbReference type="ARBA" id="ARBA00022927"/>
    </source>
</evidence>
<evidence type="ECO:0000313" key="11">
    <source>
        <dbReference type="EMBL" id="AJE41730.1"/>
    </source>
</evidence>
<evidence type="ECO:0000256" key="3">
    <source>
        <dbReference type="ARBA" id="ARBA00022475"/>
    </source>
</evidence>
<dbReference type="EMBL" id="CP023747">
    <property type="protein sequence ID" value="QEV40266.1"/>
    <property type="molecule type" value="Genomic_DNA"/>
</dbReference>
<keyword evidence="5 9" id="KW-0653">Protein transport</keyword>
<comment type="function">
    <text evidence="9">Part of the twin-arginine translocation (Tat) system that transports large folded proteins containing a characteristic twin-arginine motif in their signal peptide across membranes. TatA could form the protein-conducting channel of the Tat system.</text>
</comment>
<dbReference type="HAMAP" id="MF_00236">
    <property type="entry name" value="TatA_E"/>
    <property type="match status" value="1"/>
</dbReference>
<sequence length="76" mass="8361">MFGMSELAVILLVVIVLVGMKKLPELMRAAGKATRILKSEMKALNEKDAKAHQRQHHTSRAARGTTAKQHKPSGRS</sequence>
<dbReference type="KEGG" id="snq:CP978_18460"/>
<dbReference type="InterPro" id="IPR006312">
    <property type="entry name" value="TatA/E"/>
</dbReference>
<dbReference type="EMBL" id="CP009313">
    <property type="protein sequence ID" value="AJE41730.1"/>
    <property type="molecule type" value="Genomic_DNA"/>
</dbReference>
<evidence type="ECO:0000256" key="2">
    <source>
        <dbReference type="ARBA" id="ARBA00022448"/>
    </source>
</evidence>
<protein>
    <recommendedName>
        <fullName evidence="9">Sec-independent protein translocase protein TatA</fullName>
    </recommendedName>
</protein>
<evidence type="ECO:0000256" key="7">
    <source>
        <dbReference type="ARBA" id="ARBA00023010"/>
    </source>
</evidence>
<evidence type="ECO:0000256" key="10">
    <source>
        <dbReference type="SAM" id="MobiDB-lite"/>
    </source>
</evidence>
<organism evidence="11 13">
    <name type="scientific">Streptomyces nodosus</name>
    <dbReference type="NCBI Taxonomy" id="40318"/>
    <lineage>
        <taxon>Bacteria</taxon>
        <taxon>Bacillati</taxon>
        <taxon>Actinomycetota</taxon>
        <taxon>Actinomycetes</taxon>
        <taxon>Kitasatosporales</taxon>
        <taxon>Streptomycetaceae</taxon>
        <taxon>Streptomyces</taxon>
    </lineage>
</organism>
<dbReference type="Gene3D" id="1.20.5.3310">
    <property type="match status" value="1"/>
</dbReference>
<dbReference type="Proteomes" id="UP000325763">
    <property type="component" value="Chromosome"/>
</dbReference>
<dbReference type="Proteomes" id="UP000031526">
    <property type="component" value="Chromosome"/>
</dbReference>
<evidence type="ECO:0000256" key="9">
    <source>
        <dbReference type="HAMAP-Rule" id="MF_00236"/>
    </source>
</evidence>